<evidence type="ECO:0000259" key="4">
    <source>
        <dbReference type="SMART" id="SM00965"/>
    </source>
</evidence>
<protein>
    <submittedName>
        <fullName evidence="5">TonB-dependent outer membrane receptor</fullName>
    </submittedName>
</protein>
<keyword evidence="1" id="KW-0813">Transport</keyword>
<dbReference type="Proteomes" id="UP000233293">
    <property type="component" value="Unassembled WGS sequence"/>
</dbReference>
<keyword evidence="6" id="KW-1185">Reference proteome</keyword>
<dbReference type="AlphaFoldDB" id="A0A2N3PQC0"/>
<dbReference type="SUPFAM" id="SSF74653">
    <property type="entry name" value="TolA/TonB C-terminal domain"/>
    <property type="match status" value="1"/>
</dbReference>
<keyword evidence="5" id="KW-0675">Receptor</keyword>
<dbReference type="EMBL" id="PIUM01000029">
    <property type="protein sequence ID" value="PKU22596.1"/>
    <property type="molecule type" value="Genomic_DNA"/>
</dbReference>
<accession>A0A2N3PQC0</accession>
<dbReference type="GO" id="GO:0019867">
    <property type="term" value="C:outer membrane"/>
    <property type="evidence" value="ECO:0007669"/>
    <property type="project" value="InterPro"/>
</dbReference>
<dbReference type="RefSeq" id="WP_101252529.1">
    <property type="nucleotide sequence ID" value="NZ_PIUM01000029.1"/>
</dbReference>
<evidence type="ECO:0000256" key="2">
    <source>
        <dbReference type="ARBA" id="ARBA00023136"/>
    </source>
</evidence>
<dbReference type="Gene3D" id="3.55.50.30">
    <property type="match status" value="1"/>
</dbReference>
<evidence type="ECO:0000256" key="3">
    <source>
        <dbReference type="ARBA" id="ARBA00023237"/>
    </source>
</evidence>
<sequence>MLASLPAGASEDEMGRRAVFQIPAQPLADALNAFGETTHIPMFVDSELIRGRRSSEVAGSFSSLDALREMLDGTGLTARSVDGKGFTLMSLLPSSGPDTVARRSIAREFERYSAAIQVALHEALCRHRETRPGTYRSLIRLWIGETGRVTRSDLLTTTGDSRRDVLLAGELQALAVGEPPPPGLRQPVTLLLQPSAASAADYCLLAQADGGDD</sequence>
<reference evidence="6" key="1">
    <citation type="submission" date="2017-12" db="EMBL/GenBank/DDBJ databases">
        <title>Draft genome sequence of Telmatospirillum siberiense 26-4b1T, an acidotolerant peatland alphaproteobacterium potentially involved in sulfur cycling.</title>
        <authorList>
            <person name="Hausmann B."/>
            <person name="Pjevac P."/>
            <person name="Schreck K."/>
            <person name="Herbold C.W."/>
            <person name="Daims H."/>
            <person name="Wagner M."/>
            <person name="Pester M."/>
            <person name="Loy A."/>
        </authorList>
    </citation>
    <scope>NUCLEOTIDE SEQUENCE [LARGE SCALE GENOMIC DNA]</scope>
    <source>
        <strain evidence="6">26-4b1</strain>
    </source>
</reference>
<gene>
    <name evidence="5" type="ORF">CWS72_20610</name>
</gene>
<feature type="domain" description="Secretin/TonB short N-terminal" evidence="4">
    <location>
        <begin position="40"/>
        <end position="91"/>
    </location>
</feature>
<dbReference type="SMART" id="SM00965">
    <property type="entry name" value="STN"/>
    <property type="match status" value="1"/>
</dbReference>
<dbReference type="InterPro" id="IPR011662">
    <property type="entry name" value="Secretin/TonB_short_N"/>
</dbReference>
<name>A0A2N3PQC0_9PROT</name>
<comment type="caution">
    <text evidence="5">The sequence shown here is derived from an EMBL/GenBank/DDBJ whole genome shotgun (WGS) entry which is preliminary data.</text>
</comment>
<evidence type="ECO:0000313" key="6">
    <source>
        <dbReference type="Proteomes" id="UP000233293"/>
    </source>
</evidence>
<proteinExistence type="predicted"/>
<keyword evidence="2" id="KW-0472">Membrane</keyword>
<dbReference type="Pfam" id="PF07660">
    <property type="entry name" value="STN"/>
    <property type="match status" value="1"/>
</dbReference>
<organism evidence="5 6">
    <name type="scientific">Telmatospirillum siberiense</name>
    <dbReference type="NCBI Taxonomy" id="382514"/>
    <lineage>
        <taxon>Bacteria</taxon>
        <taxon>Pseudomonadati</taxon>
        <taxon>Pseudomonadota</taxon>
        <taxon>Alphaproteobacteria</taxon>
        <taxon>Rhodospirillales</taxon>
        <taxon>Rhodospirillaceae</taxon>
        <taxon>Telmatospirillum</taxon>
    </lineage>
</organism>
<dbReference type="OrthoDB" id="9760333at2"/>
<keyword evidence="3" id="KW-0998">Cell outer membrane</keyword>
<evidence type="ECO:0000256" key="1">
    <source>
        <dbReference type="ARBA" id="ARBA00022448"/>
    </source>
</evidence>
<evidence type="ECO:0000313" key="5">
    <source>
        <dbReference type="EMBL" id="PKU22596.1"/>
    </source>
</evidence>